<evidence type="ECO:0000256" key="5">
    <source>
        <dbReference type="ARBA" id="ARBA00038359"/>
    </source>
</evidence>
<dbReference type="PANTHER" id="PTHR33048:SF167">
    <property type="entry name" value="INTEGRAL MEMBRANE PROTEIN"/>
    <property type="match status" value="1"/>
</dbReference>
<dbReference type="Proteomes" id="UP000016923">
    <property type="component" value="Unassembled WGS sequence"/>
</dbReference>
<feature type="region of interest" description="Disordered" evidence="6">
    <location>
        <begin position="289"/>
        <end position="356"/>
    </location>
</feature>
<feature type="compositionally biased region" description="Low complexity" evidence="6">
    <location>
        <begin position="304"/>
        <end position="319"/>
    </location>
</feature>
<sequence length="430" mass="46397">MSTVDDAAYAAESRLPTILGVLTTFFFLALIVVCMRIYVRVFITRSFGADDVLICLALLCQLAGWIVILIQSKHGLGHHQSTISQKEMIIFNHASFWGNVIEIAVGTMFLKLGIATNLLRLCRNRWYTIALWVIIGVVIAYEVTAFIFFFLNCKPVSGNWDTTIKAECAPIHTIVVFGLLNTSGNILTDVALAIIPIPIIWGLNMKMATRLYLVAILSLGYLAVAMDIVKTYYQQTYTILTDETHTFSLIFFGFLYGCLGLIASSVPMLKPLASKALGLDSTHDRSYYAYGTDNGPPGGRARTRAGASGSNARSRARGGNTANMSIAEASGYELDERDSDPGGSGSLNSERKSEGLTSVSAYHHNTGSQDNILYYSQAIGGSGSGSGTTTNISNGGMAGSSIGINGSRTQHSQLESNFRGIKKTTEVSVN</sequence>
<dbReference type="InterPro" id="IPR052337">
    <property type="entry name" value="SAT4-like"/>
</dbReference>
<evidence type="ECO:0000313" key="9">
    <source>
        <dbReference type="EMBL" id="EPE10265.1"/>
    </source>
</evidence>
<dbReference type="Pfam" id="PF20684">
    <property type="entry name" value="Fung_rhodopsin"/>
    <property type="match status" value="1"/>
</dbReference>
<evidence type="ECO:0000313" key="10">
    <source>
        <dbReference type="Proteomes" id="UP000016923"/>
    </source>
</evidence>
<dbReference type="VEuPathDB" id="FungiDB:F503_05360"/>
<keyword evidence="3 7" id="KW-1133">Transmembrane helix</keyword>
<feature type="transmembrane region" description="Helical" evidence="7">
    <location>
        <begin position="186"/>
        <end position="204"/>
    </location>
</feature>
<dbReference type="OrthoDB" id="5022096at2759"/>
<dbReference type="EMBL" id="KE148146">
    <property type="protein sequence ID" value="EPE10265.1"/>
    <property type="molecule type" value="Genomic_DNA"/>
</dbReference>
<feature type="transmembrane region" description="Helical" evidence="7">
    <location>
        <begin position="249"/>
        <end position="269"/>
    </location>
</feature>
<dbReference type="OMA" id="WICFILQ"/>
<dbReference type="GO" id="GO:0016020">
    <property type="term" value="C:membrane"/>
    <property type="evidence" value="ECO:0007669"/>
    <property type="project" value="UniProtKB-SubCell"/>
</dbReference>
<evidence type="ECO:0000256" key="1">
    <source>
        <dbReference type="ARBA" id="ARBA00004141"/>
    </source>
</evidence>
<keyword evidence="4 7" id="KW-0472">Membrane</keyword>
<proteinExistence type="inferred from homology"/>
<gene>
    <name evidence="9" type="ORF">F503_05360</name>
</gene>
<dbReference type="AlphaFoldDB" id="S3D9T9"/>
<evidence type="ECO:0000259" key="8">
    <source>
        <dbReference type="Pfam" id="PF20684"/>
    </source>
</evidence>
<reference evidence="9 10" key="1">
    <citation type="journal article" date="2013" name="BMC Genomics">
        <title>The genome and transcriptome of the pine saprophyte Ophiostoma piceae, and a comparison with the bark beetle-associated pine pathogen Grosmannia clavigera.</title>
        <authorList>
            <person name="Haridas S."/>
            <person name="Wang Y."/>
            <person name="Lim L."/>
            <person name="Massoumi Alamouti S."/>
            <person name="Jackman S."/>
            <person name="Docking R."/>
            <person name="Robertson G."/>
            <person name="Birol I."/>
            <person name="Bohlmann J."/>
            <person name="Breuil C."/>
        </authorList>
    </citation>
    <scope>NUCLEOTIDE SEQUENCE [LARGE SCALE GENOMIC DNA]</scope>
    <source>
        <strain evidence="9 10">UAMH 11346</strain>
    </source>
</reference>
<keyword evidence="2 7" id="KW-0812">Transmembrane</keyword>
<accession>S3D9T9</accession>
<feature type="transmembrane region" description="Helical" evidence="7">
    <location>
        <begin position="126"/>
        <end position="151"/>
    </location>
</feature>
<keyword evidence="10" id="KW-1185">Reference proteome</keyword>
<evidence type="ECO:0000256" key="6">
    <source>
        <dbReference type="SAM" id="MobiDB-lite"/>
    </source>
</evidence>
<dbReference type="PANTHER" id="PTHR33048">
    <property type="entry name" value="PTH11-LIKE INTEGRAL MEMBRANE PROTEIN (AFU_ORTHOLOGUE AFUA_5G11245)"/>
    <property type="match status" value="1"/>
</dbReference>
<feature type="transmembrane region" description="Helical" evidence="7">
    <location>
        <begin position="18"/>
        <end position="39"/>
    </location>
</feature>
<feature type="transmembrane region" description="Helical" evidence="7">
    <location>
        <begin position="90"/>
        <end position="114"/>
    </location>
</feature>
<dbReference type="HOGENOM" id="CLU_028200_3_5_1"/>
<evidence type="ECO:0000256" key="4">
    <source>
        <dbReference type="ARBA" id="ARBA00023136"/>
    </source>
</evidence>
<dbReference type="InterPro" id="IPR049326">
    <property type="entry name" value="Rhodopsin_dom_fungi"/>
</dbReference>
<comment type="similarity">
    <text evidence="5">Belongs to the SAT4 family.</text>
</comment>
<feature type="transmembrane region" description="Helical" evidence="7">
    <location>
        <begin position="51"/>
        <end position="70"/>
    </location>
</feature>
<dbReference type="eggNOG" id="ENOG502SNI4">
    <property type="taxonomic scope" value="Eukaryota"/>
</dbReference>
<evidence type="ECO:0000256" key="7">
    <source>
        <dbReference type="SAM" id="Phobius"/>
    </source>
</evidence>
<protein>
    <submittedName>
        <fullName evidence="9">Integral membrane protein</fullName>
    </submittedName>
</protein>
<comment type="subcellular location">
    <subcellularLocation>
        <location evidence="1">Membrane</location>
        <topology evidence="1">Multi-pass membrane protein</topology>
    </subcellularLocation>
</comment>
<evidence type="ECO:0000256" key="2">
    <source>
        <dbReference type="ARBA" id="ARBA00022692"/>
    </source>
</evidence>
<organism evidence="9 10">
    <name type="scientific">Ophiostoma piceae (strain UAMH 11346)</name>
    <name type="common">Sap stain fungus</name>
    <dbReference type="NCBI Taxonomy" id="1262450"/>
    <lineage>
        <taxon>Eukaryota</taxon>
        <taxon>Fungi</taxon>
        <taxon>Dikarya</taxon>
        <taxon>Ascomycota</taxon>
        <taxon>Pezizomycotina</taxon>
        <taxon>Sordariomycetes</taxon>
        <taxon>Sordariomycetidae</taxon>
        <taxon>Ophiostomatales</taxon>
        <taxon>Ophiostomataceae</taxon>
        <taxon>Ophiostoma</taxon>
    </lineage>
</organism>
<evidence type="ECO:0000256" key="3">
    <source>
        <dbReference type="ARBA" id="ARBA00022989"/>
    </source>
</evidence>
<name>S3D9T9_OPHP1</name>
<feature type="transmembrane region" description="Helical" evidence="7">
    <location>
        <begin position="211"/>
        <end position="229"/>
    </location>
</feature>
<feature type="domain" description="Rhodopsin" evidence="8">
    <location>
        <begin position="35"/>
        <end position="274"/>
    </location>
</feature>
<dbReference type="STRING" id="1262450.S3D9T9"/>